<gene>
    <name evidence="11" type="ORF">I7X43_10730</name>
</gene>
<dbReference type="GO" id="GO:0030256">
    <property type="term" value="C:type I protein secretion system complex"/>
    <property type="evidence" value="ECO:0007669"/>
    <property type="project" value="InterPro"/>
</dbReference>
<proteinExistence type="predicted"/>
<feature type="domain" description="ABC transporter" evidence="9">
    <location>
        <begin position="334"/>
        <end position="569"/>
    </location>
</feature>
<dbReference type="AlphaFoldDB" id="A0A931NB91"/>
<dbReference type="PROSITE" id="PS50929">
    <property type="entry name" value="ABC_TM1F"/>
    <property type="match status" value="1"/>
</dbReference>
<dbReference type="Pfam" id="PF00664">
    <property type="entry name" value="ABC_membrane"/>
    <property type="match status" value="1"/>
</dbReference>
<reference evidence="11" key="1">
    <citation type="submission" date="2020-12" db="EMBL/GenBank/DDBJ databases">
        <title>The genome sequence of Inhella sp. 4Y17.</title>
        <authorList>
            <person name="Liu Y."/>
        </authorList>
    </citation>
    <scope>NUCLEOTIDE SEQUENCE</scope>
    <source>
        <strain evidence="11">4Y10</strain>
    </source>
</reference>
<accession>A0A931NB91</accession>
<dbReference type="GO" id="GO:0005886">
    <property type="term" value="C:plasma membrane"/>
    <property type="evidence" value="ECO:0007669"/>
    <property type="project" value="UniProtKB-SubCell"/>
</dbReference>
<evidence type="ECO:0000256" key="6">
    <source>
        <dbReference type="ARBA" id="ARBA00022989"/>
    </source>
</evidence>
<dbReference type="SUPFAM" id="SSF52540">
    <property type="entry name" value="P-loop containing nucleoside triphosphate hydrolases"/>
    <property type="match status" value="1"/>
</dbReference>
<evidence type="ECO:0000256" key="3">
    <source>
        <dbReference type="ARBA" id="ARBA00022692"/>
    </source>
</evidence>
<dbReference type="PANTHER" id="PTHR24221">
    <property type="entry name" value="ATP-BINDING CASSETTE SUB-FAMILY B"/>
    <property type="match status" value="1"/>
</dbReference>
<evidence type="ECO:0000256" key="5">
    <source>
        <dbReference type="ARBA" id="ARBA00022840"/>
    </source>
</evidence>
<sequence>MPQPGQAPVSELREGLRAQSPLLARVAGYSLVTSLLFLAPTWYMLEVYDRVLNSRNETTLLMLTVMVVAAYVVMELLDVVRLRLLQQVGLNLDARLRLRLFDAAFRQQLRKQPGGSVQVFSDLRTLRDAAATPVVTALFDLPASLVFLVLVAAISPWLGVLAALGAALLGVIAWLTERYTMPMLMEANKASIEAQGYAGASLRNAQVIESMGMLGAIRLRWLKRQEGMLGNQAAASDRAGLNTAVSKMLQGLQGSLLLGASCWLTLQGDLAGGGGMMLVASILGGRVLTPLTQLVGQWRLVVNARDSWRRLDSLLAAVPEGQEGMELPPPKGQLSVEGVLAAAPGSQLPIIRGASFAVSPGEVVAVIGPSASGKTTLARLMVGLWPTLSGTVRLDGADVYGWPKEKLGPHLGYVPQGVELFDGTLAENIARFGKVDLEKVERAAAQVGLTEWVQSLPEGWETKLGEDGAVLSGGQRQRVALARAIYGDPSFIVMDEPNASLDEAGEKALVQLLLTLKARKATVVVITHRTAVLPACDKLLILRDGQVAAFGPRDEVMAQLNKAAQQGAAQAAQAAPKPGAAMAMPIKVGGAA</sequence>
<comment type="caution">
    <text evidence="11">The sequence shown here is derived from an EMBL/GenBank/DDBJ whole genome shotgun (WGS) entry which is preliminary data.</text>
</comment>
<keyword evidence="12" id="KW-1185">Reference proteome</keyword>
<dbReference type="Pfam" id="PF00005">
    <property type="entry name" value="ABC_tran"/>
    <property type="match status" value="1"/>
</dbReference>
<keyword evidence="7 8" id="KW-0472">Membrane</keyword>
<protein>
    <submittedName>
        <fullName evidence="11">Type I secretion system permease/ATPase</fullName>
    </submittedName>
</protein>
<organism evidence="11 12">
    <name type="scientific">Inhella gelatinilytica</name>
    <dbReference type="NCBI Taxonomy" id="2795030"/>
    <lineage>
        <taxon>Bacteria</taxon>
        <taxon>Pseudomonadati</taxon>
        <taxon>Pseudomonadota</taxon>
        <taxon>Betaproteobacteria</taxon>
        <taxon>Burkholderiales</taxon>
        <taxon>Sphaerotilaceae</taxon>
        <taxon>Inhella</taxon>
    </lineage>
</organism>
<feature type="transmembrane region" description="Helical" evidence="8">
    <location>
        <begin position="22"/>
        <end position="45"/>
    </location>
</feature>
<keyword evidence="2" id="KW-1003">Cell membrane</keyword>
<dbReference type="GO" id="GO:0005524">
    <property type="term" value="F:ATP binding"/>
    <property type="evidence" value="ECO:0007669"/>
    <property type="project" value="UniProtKB-KW"/>
</dbReference>
<evidence type="ECO:0000259" key="10">
    <source>
        <dbReference type="PROSITE" id="PS50929"/>
    </source>
</evidence>
<comment type="subcellular location">
    <subcellularLocation>
        <location evidence="1">Cell membrane</location>
        <topology evidence="1">Multi-pass membrane protein</topology>
    </subcellularLocation>
</comment>
<name>A0A931NB91_9BURK</name>
<dbReference type="GO" id="GO:0034040">
    <property type="term" value="F:ATPase-coupled lipid transmembrane transporter activity"/>
    <property type="evidence" value="ECO:0007669"/>
    <property type="project" value="TreeGrafter"/>
</dbReference>
<dbReference type="Proteomes" id="UP000620139">
    <property type="component" value="Unassembled WGS sequence"/>
</dbReference>
<dbReference type="GO" id="GO:0016887">
    <property type="term" value="F:ATP hydrolysis activity"/>
    <property type="evidence" value="ECO:0007669"/>
    <property type="project" value="InterPro"/>
</dbReference>
<dbReference type="NCBIfam" id="TIGR01842">
    <property type="entry name" value="type_I_sec_PrtD"/>
    <property type="match status" value="1"/>
</dbReference>
<dbReference type="InterPro" id="IPR027417">
    <property type="entry name" value="P-loop_NTPase"/>
</dbReference>
<keyword evidence="4" id="KW-0547">Nucleotide-binding</keyword>
<evidence type="ECO:0000256" key="4">
    <source>
        <dbReference type="ARBA" id="ARBA00022741"/>
    </source>
</evidence>
<dbReference type="InterPro" id="IPR010128">
    <property type="entry name" value="ATPase_T1SS_PrtD-like"/>
</dbReference>
<dbReference type="PROSITE" id="PS00211">
    <property type="entry name" value="ABC_TRANSPORTER_1"/>
    <property type="match status" value="1"/>
</dbReference>
<evidence type="ECO:0000256" key="2">
    <source>
        <dbReference type="ARBA" id="ARBA00022475"/>
    </source>
</evidence>
<evidence type="ECO:0000256" key="8">
    <source>
        <dbReference type="SAM" id="Phobius"/>
    </source>
</evidence>
<dbReference type="Gene3D" id="3.40.50.300">
    <property type="entry name" value="P-loop containing nucleotide triphosphate hydrolases"/>
    <property type="match status" value="1"/>
</dbReference>
<dbReference type="EMBL" id="JAEDAL010000004">
    <property type="protein sequence ID" value="MBH9553323.1"/>
    <property type="molecule type" value="Genomic_DNA"/>
</dbReference>
<dbReference type="GO" id="GO:0030253">
    <property type="term" value="P:protein secretion by the type I secretion system"/>
    <property type="evidence" value="ECO:0007669"/>
    <property type="project" value="InterPro"/>
</dbReference>
<dbReference type="PROSITE" id="PS50893">
    <property type="entry name" value="ABC_TRANSPORTER_2"/>
    <property type="match status" value="1"/>
</dbReference>
<evidence type="ECO:0000256" key="1">
    <source>
        <dbReference type="ARBA" id="ARBA00004651"/>
    </source>
</evidence>
<dbReference type="PANTHER" id="PTHR24221:SF248">
    <property type="entry name" value="ABC TRANSPORTER TRANSMEMBRANE REGION"/>
    <property type="match status" value="1"/>
</dbReference>
<dbReference type="Gene3D" id="1.20.1560.10">
    <property type="entry name" value="ABC transporter type 1, transmembrane domain"/>
    <property type="match status" value="1"/>
</dbReference>
<dbReference type="InterPro" id="IPR036640">
    <property type="entry name" value="ABC1_TM_sf"/>
</dbReference>
<feature type="domain" description="ABC transmembrane type-1" evidence="10">
    <location>
        <begin position="30"/>
        <end position="303"/>
    </location>
</feature>
<dbReference type="SMART" id="SM00382">
    <property type="entry name" value="AAA"/>
    <property type="match status" value="1"/>
</dbReference>
<dbReference type="GO" id="GO:0140359">
    <property type="term" value="F:ABC-type transporter activity"/>
    <property type="evidence" value="ECO:0007669"/>
    <property type="project" value="InterPro"/>
</dbReference>
<keyword evidence="5" id="KW-0067">ATP-binding</keyword>
<feature type="transmembrane region" description="Helical" evidence="8">
    <location>
        <begin position="60"/>
        <end position="77"/>
    </location>
</feature>
<keyword evidence="6 8" id="KW-1133">Transmembrane helix</keyword>
<dbReference type="InterPro" id="IPR011527">
    <property type="entry name" value="ABC1_TM_dom"/>
</dbReference>
<evidence type="ECO:0000313" key="11">
    <source>
        <dbReference type="EMBL" id="MBH9553323.1"/>
    </source>
</evidence>
<dbReference type="InterPro" id="IPR003439">
    <property type="entry name" value="ABC_transporter-like_ATP-bd"/>
</dbReference>
<dbReference type="SUPFAM" id="SSF90123">
    <property type="entry name" value="ABC transporter transmembrane region"/>
    <property type="match status" value="1"/>
</dbReference>
<evidence type="ECO:0000256" key="7">
    <source>
        <dbReference type="ARBA" id="ARBA00023136"/>
    </source>
</evidence>
<dbReference type="InterPro" id="IPR017871">
    <property type="entry name" value="ABC_transporter-like_CS"/>
</dbReference>
<evidence type="ECO:0000313" key="12">
    <source>
        <dbReference type="Proteomes" id="UP000620139"/>
    </source>
</evidence>
<evidence type="ECO:0000259" key="9">
    <source>
        <dbReference type="PROSITE" id="PS50893"/>
    </source>
</evidence>
<keyword evidence="3 8" id="KW-0812">Transmembrane</keyword>
<feature type="transmembrane region" description="Helical" evidence="8">
    <location>
        <begin position="157"/>
        <end position="175"/>
    </location>
</feature>
<dbReference type="InterPro" id="IPR003593">
    <property type="entry name" value="AAA+_ATPase"/>
</dbReference>
<dbReference type="InterPro" id="IPR039421">
    <property type="entry name" value="Type_1_exporter"/>
</dbReference>